<proteinExistence type="predicted"/>
<evidence type="ECO:0000313" key="1">
    <source>
        <dbReference type="EMBL" id="MFD3000310.1"/>
    </source>
</evidence>
<dbReference type="EMBL" id="JBHUOX010000005">
    <property type="protein sequence ID" value="MFD3000310.1"/>
    <property type="molecule type" value="Genomic_DNA"/>
</dbReference>
<dbReference type="SUPFAM" id="SSF57783">
    <property type="entry name" value="Zinc beta-ribbon"/>
    <property type="match status" value="1"/>
</dbReference>
<dbReference type="RefSeq" id="WP_377483188.1">
    <property type="nucleotide sequence ID" value="NZ_JBHUOX010000005.1"/>
</dbReference>
<evidence type="ECO:0008006" key="3">
    <source>
        <dbReference type="Google" id="ProtNLM"/>
    </source>
</evidence>
<reference evidence="2" key="1">
    <citation type="journal article" date="2019" name="Int. J. Syst. Evol. Microbiol.">
        <title>The Global Catalogue of Microorganisms (GCM) 10K type strain sequencing project: providing services to taxonomists for standard genome sequencing and annotation.</title>
        <authorList>
            <consortium name="The Broad Institute Genomics Platform"/>
            <consortium name="The Broad Institute Genome Sequencing Center for Infectious Disease"/>
            <person name="Wu L."/>
            <person name="Ma J."/>
        </authorList>
    </citation>
    <scope>NUCLEOTIDE SEQUENCE [LARGE SCALE GENOMIC DNA]</scope>
    <source>
        <strain evidence="2">KCTC 23984</strain>
    </source>
</reference>
<sequence>MNIQQINDALSITDYLASQGIEPVRRKGGDWWYVSPIRPAERSPSFKVSTKLNRWYDHGTGEGGKVFDLALRLHPTGTIRETIKSLSGQFFLSQANDVPDLKHGECHAAKVSQNRAPAPEPGITVLSVQELGQSSHLTCYLRKRGIRLSTAKPYCKEVKFAIEGREYRAIGFGNRSGGYELRSALFKGSSPPRTSLSWITAAALSACWKGLWISSRCWS</sequence>
<gene>
    <name evidence="1" type="ORF">ACFS7Z_08060</name>
</gene>
<organism evidence="1 2">
    <name type="scientific">Pontibacter toksunensis</name>
    <dbReference type="NCBI Taxonomy" id="1332631"/>
    <lineage>
        <taxon>Bacteria</taxon>
        <taxon>Pseudomonadati</taxon>
        <taxon>Bacteroidota</taxon>
        <taxon>Cytophagia</taxon>
        <taxon>Cytophagales</taxon>
        <taxon>Hymenobacteraceae</taxon>
        <taxon>Pontibacter</taxon>
    </lineage>
</organism>
<dbReference type="InterPro" id="IPR036977">
    <property type="entry name" value="DNA_primase_Znf_CHC2"/>
</dbReference>
<dbReference type="Gene3D" id="3.90.580.10">
    <property type="entry name" value="Zinc finger, CHC2-type domain"/>
    <property type="match status" value="1"/>
</dbReference>
<evidence type="ECO:0000313" key="2">
    <source>
        <dbReference type="Proteomes" id="UP001597641"/>
    </source>
</evidence>
<name>A0ABW6BSQ5_9BACT</name>
<keyword evidence="2" id="KW-1185">Reference proteome</keyword>
<dbReference type="Proteomes" id="UP001597641">
    <property type="component" value="Unassembled WGS sequence"/>
</dbReference>
<comment type="caution">
    <text evidence="1">The sequence shown here is derived from an EMBL/GenBank/DDBJ whole genome shotgun (WGS) entry which is preliminary data.</text>
</comment>
<protein>
    <recommendedName>
        <fullName evidence="3">CHC2-type zinc finger protein</fullName>
    </recommendedName>
</protein>
<accession>A0ABW6BSQ5</accession>